<accession>A0A2S7IMD9</accession>
<keyword evidence="2" id="KW-1185">Reference proteome</keyword>
<name>A0A2S7IMD9_9BACT</name>
<dbReference type="EMBL" id="PTRA01000001">
    <property type="protein sequence ID" value="PQA58788.1"/>
    <property type="molecule type" value="Genomic_DNA"/>
</dbReference>
<dbReference type="AlphaFoldDB" id="A0A2S7IMD9"/>
<proteinExistence type="predicted"/>
<reference evidence="2" key="1">
    <citation type="submission" date="2018-02" db="EMBL/GenBank/DDBJ databases">
        <title>Genome sequencing of Solimonas sp. HR-BB.</title>
        <authorList>
            <person name="Lee Y."/>
            <person name="Jeon C.O."/>
        </authorList>
    </citation>
    <scope>NUCLEOTIDE SEQUENCE [LARGE SCALE GENOMIC DNA]</scope>
    <source>
        <strain evidence="2">HR-U</strain>
    </source>
</reference>
<evidence type="ECO:0000313" key="1">
    <source>
        <dbReference type="EMBL" id="PQA58788.1"/>
    </source>
</evidence>
<organism evidence="1 2">
    <name type="scientific">Siphonobacter curvatus</name>
    <dbReference type="NCBI Taxonomy" id="2094562"/>
    <lineage>
        <taxon>Bacteria</taxon>
        <taxon>Pseudomonadati</taxon>
        <taxon>Bacteroidota</taxon>
        <taxon>Cytophagia</taxon>
        <taxon>Cytophagales</taxon>
        <taxon>Cytophagaceae</taxon>
        <taxon>Siphonobacter</taxon>
    </lineage>
</organism>
<sequence>MLKVAMLYLDDDDLRYICLFIYRELGRVGMSERFCKPSGALGPPGRHSLPTFTSVADATNNASCLLYWIAVNKLEMEGGRF</sequence>
<dbReference type="Proteomes" id="UP000239590">
    <property type="component" value="Unassembled WGS sequence"/>
</dbReference>
<gene>
    <name evidence="1" type="ORF">C5O19_03760</name>
</gene>
<protein>
    <submittedName>
        <fullName evidence="1">Uncharacterized protein</fullName>
    </submittedName>
</protein>
<comment type="caution">
    <text evidence="1">The sequence shown here is derived from an EMBL/GenBank/DDBJ whole genome shotgun (WGS) entry which is preliminary data.</text>
</comment>
<evidence type="ECO:0000313" key="2">
    <source>
        <dbReference type="Proteomes" id="UP000239590"/>
    </source>
</evidence>